<evidence type="ECO:0000313" key="2">
    <source>
        <dbReference type="EMBL" id="MCQ5083019.1"/>
    </source>
</evidence>
<dbReference type="EMBL" id="JANGBQ010000011">
    <property type="protein sequence ID" value="MCQ5083019.1"/>
    <property type="molecule type" value="Genomic_DNA"/>
</dbReference>
<organism evidence="2 3">
    <name type="scientific">Alistipes onderdonkii</name>
    <dbReference type="NCBI Taxonomy" id="328813"/>
    <lineage>
        <taxon>Bacteria</taxon>
        <taxon>Pseudomonadati</taxon>
        <taxon>Bacteroidota</taxon>
        <taxon>Bacteroidia</taxon>
        <taxon>Bacteroidales</taxon>
        <taxon>Rikenellaceae</taxon>
        <taxon>Alistipes</taxon>
    </lineage>
</organism>
<proteinExistence type="predicted"/>
<feature type="transmembrane region" description="Helical" evidence="1">
    <location>
        <begin position="20"/>
        <end position="43"/>
    </location>
</feature>
<evidence type="ECO:0000313" key="3">
    <source>
        <dbReference type="Proteomes" id="UP001205035"/>
    </source>
</evidence>
<comment type="caution">
    <text evidence="2">The sequence shown here is derived from an EMBL/GenBank/DDBJ whole genome shotgun (WGS) entry which is preliminary data.</text>
</comment>
<protein>
    <submittedName>
        <fullName evidence="2">Uncharacterized protein</fullName>
    </submittedName>
</protein>
<keyword evidence="1" id="KW-0812">Transmembrane</keyword>
<dbReference type="RefSeq" id="WP_229107370.1">
    <property type="nucleotide sequence ID" value="NZ_DAWDXQ010000003.1"/>
</dbReference>
<sequence length="56" mass="6352">MAVTLWLVTIWIPYLNIGTTIAFITFVVMFVLFVLAASIAMAIEASFWKQLKDNVE</sequence>
<keyword evidence="1" id="KW-0472">Membrane</keyword>
<keyword evidence="1" id="KW-1133">Transmembrane helix</keyword>
<evidence type="ECO:0000256" key="1">
    <source>
        <dbReference type="SAM" id="Phobius"/>
    </source>
</evidence>
<dbReference type="GeneID" id="59807106"/>
<reference evidence="2" key="1">
    <citation type="submission" date="2022-06" db="EMBL/GenBank/DDBJ databases">
        <title>Isolation of gut microbiota from human fecal samples.</title>
        <authorList>
            <person name="Pamer E.G."/>
            <person name="Barat B."/>
            <person name="Waligurski E."/>
            <person name="Medina S."/>
            <person name="Paddock L."/>
            <person name="Mostad J."/>
        </authorList>
    </citation>
    <scope>NUCLEOTIDE SEQUENCE</scope>
    <source>
        <strain evidence="2">DFI.6.22</strain>
    </source>
</reference>
<name>A0AAJ1CF01_9BACT</name>
<dbReference type="AlphaFoldDB" id="A0AAJ1CF01"/>
<accession>A0AAJ1CF01</accession>
<dbReference type="Proteomes" id="UP001205035">
    <property type="component" value="Unassembled WGS sequence"/>
</dbReference>
<gene>
    <name evidence="2" type="ORF">NE651_08955</name>
</gene>